<keyword evidence="6" id="KW-0539">Nucleus</keyword>
<dbReference type="PROSITE" id="PS00463">
    <property type="entry name" value="ZN2_CY6_FUNGAL_1"/>
    <property type="match status" value="1"/>
</dbReference>
<evidence type="ECO:0000256" key="4">
    <source>
        <dbReference type="ARBA" id="ARBA00023125"/>
    </source>
</evidence>
<dbReference type="Pfam" id="PF00172">
    <property type="entry name" value="Zn_clus"/>
    <property type="match status" value="1"/>
</dbReference>
<dbReference type="InterPro" id="IPR052360">
    <property type="entry name" value="Transcr_Regulatory_Proteins"/>
</dbReference>
<evidence type="ECO:0000256" key="1">
    <source>
        <dbReference type="ARBA" id="ARBA00022723"/>
    </source>
</evidence>
<keyword evidence="9" id="KW-1185">Reference proteome</keyword>
<evidence type="ECO:0000313" key="9">
    <source>
        <dbReference type="Proteomes" id="UP000027730"/>
    </source>
</evidence>
<dbReference type="PANTHER" id="PTHR36206">
    <property type="entry name" value="ASPERCRYPTIN BIOSYNTHESIS CLUSTER-SPECIFIC TRANSCRIPTION REGULATOR ATNN-RELATED"/>
    <property type="match status" value="1"/>
</dbReference>
<keyword evidence="3" id="KW-0805">Transcription regulation</keyword>
<protein>
    <recommendedName>
        <fullName evidence="7">Zn(2)-C6 fungal-type domain-containing protein</fullName>
    </recommendedName>
</protein>
<dbReference type="Proteomes" id="UP000027730">
    <property type="component" value="Unassembled WGS sequence"/>
</dbReference>
<dbReference type="Gene3D" id="4.10.240.10">
    <property type="entry name" value="Zn(2)-C6 fungal-type DNA-binding domain"/>
    <property type="match status" value="1"/>
</dbReference>
<evidence type="ECO:0000256" key="5">
    <source>
        <dbReference type="ARBA" id="ARBA00023163"/>
    </source>
</evidence>
<dbReference type="GO" id="GO:0008270">
    <property type="term" value="F:zinc ion binding"/>
    <property type="evidence" value="ECO:0007669"/>
    <property type="project" value="InterPro"/>
</dbReference>
<dbReference type="CDD" id="cd00067">
    <property type="entry name" value="GAL4"/>
    <property type="match status" value="1"/>
</dbReference>
<dbReference type="InterPro" id="IPR001138">
    <property type="entry name" value="Zn2Cys6_DnaBD"/>
</dbReference>
<dbReference type="PROSITE" id="PS50048">
    <property type="entry name" value="ZN2_CY6_FUNGAL_2"/>
    <property type="match status" value="1"/>
</dbReference>
<dbReference type="EMBL" id="KL584710">
    <property type="protein sequence ID" value="KEQ72982.1"/>
    <property type="molecule type" value="Genomic_DNA"/>
</dbReference>
<dbReference type="GO" id="GO:0000981">
    <property type="term" value="F:DNA-binding transcription factor activity, RNA polymerase II-specific"/>
    <property type="evidence" value="ECO:0007669"/>
    <property type="project" value="InterPro"/>
</dbReference>
<evidence type="ECO:0000259" key="7">
    <source>
        <dbReference type="PROSITE" id="PS50048"/>
    </source>
</evidence>
<evidence type="ECO:0000256" key="6">
    <source>
        <dbReference type="ARBA" id="ARBA00023242"/>
    </source>
</evidence>
<organism evidence="8 9">
    <name type="scientific">Aureobasidium namibiae CBS 147.97</name>
    <dbReference type="NCBI Taxonomy" id="1043004"/>
    <lineage>
        <taxon>Eukaryota</taxon>
        <taxon>Fungi</taxon>
        <taxon>Dikarya</taxon>
        <taxon>Ascomycota</taxon>
        <taxon>Pezizomycotina</taxon>
        <taxon>Dothideomycetes</taxon>
        <taxon>Dothideomycetidae</taxon>
        <taxon>Dothideales</taxon>
        <taxon>Saccotheciaceae</taxon>
        <taxon>Aureobasidium</taxon>
    </lineage>
</organism>
<dbReference type="RefSeq" id="XP_013427161.1">
    <property type="nucleotide sequence ID" value="XM_013571707.1"/>
</dbReference>
<keyword evidence="4" id="KW-0238">DNA-binding</keyword>
<dbReference type="HOGENOM" id="CLU_460765_0_0_1"/>
<dbReference type="OrthoDB" id="3598904at2759"/>
<dbReference type="SUPFAM" id="SSF57701">
    <property type="entry name" value="Zn2/Cys6 DNA-binding domain"/>
    <property type="match status" value="1"/>
</dbReference>
<dbReference type="GO" id="GO:0003677">
    <property type="term" value="F:DNA binding"/>
    <property type="evidence" value="ECO:0007669"/>
    <property type="project" value="UniProtKB-KW"/>
</dbReference>
<feature type="domain" description="Zn(2)-C6 fungal-type" evidence="7">
    <location>
        <begin position="19"/>
        <end position="47"/>
    </location>
</feature>
<keyword evidence="1" id="KW-0479">Metal-binding</keyword>
<accession>A0A074WT97</accession>
<evidence type="ECO:0000313" key="8">
    <source>
        <dbReference type="EMBL" id="KEQ72982.1"/>
    </source>
</evidence>
<dbReference type="AlphaFoldDB" id="A0A074WT97"/>
<reference evidence="8 9" key="1">
    <citation type="journal article" date="2014" name="BMC Genomics">
        <title>Genome sequencing of four Aureobasidium pullulans varieties: biotechnological potential, stress tolerance, and description of new species.</title>
        <authorList>
            <person name="Gostin Ar C."/>
            <person name="Ohm R.A."/>
            <person name="Kogej T."/>
            <person name="Sonjak S."/>
            <person name="Turk M."/>
            <person name="Zajc J."/>
            <person name="Zalar P."/>
            <person name="Grube M."/>
            <person name="Sun H."/>
            <person name="Han J."/>
            <person name="Sharma A."/>
            <person name="Chiniquy J."/>
            <person name="Ngan C.Y."/>
            <person name="Lipzen A."/>
            <person name="Barry K."/>
            <person name="Grigoriev I.V."/>
            <person name="Gunde-Cimerman N."/>
        </authorList>
    </citation>
    <scope>NUCLEOTIDE SEQUENCE [LARGE SCALE GENOMIC DNA]</scope>
    <source>
        <strain evidence="8 9">CBS 147.97</strain>
    </source>
</reference>
<dbReference type="GeneID" id="25413646"/>
<dbReference type="InterPro" id="IPR036864">
    <property type="entry name" value="Zn2-C6_fun-type_DNA-bd_sf"/>
</dbReference>
<proteinExistence type="predicted"/>
<keyword evidence="5" id="KW-0804">Transcription</keyword>
<keyword evidence="2" id="KW-0862">Zinc</keyword>
<evidence type="ECO:0000256" key="3">
    <source>
        <dbReference type="ARBA" id="ARBA00023015"/>
    </source>
</evidence>
<evidence type="ECO:0000256" key="2">
    <source>
        <dbReference type="ARBA" id="ARBA00022833"/>
    </source>
</evidence>
<dbReference type="SMART" id="SM00066">
    <property type="entry name" value="GAL4"/>
    <property type="match status" value="1"/>
</dbReference>
<sequence length="577" mass="64396">MEVKAKRRRIAGAKYSKNACGTCRIRRVKCDEARPDCKNCVSTGRTCDGYVSSTTANSNKTLPRKLLPAATTLLPITIARSPSNLAFSTTSEDQMSFQYFNHHIVSGLKLIFSNYAWITLSLQLASTEPCIYFAIAACGSVGSARLARKHHCYFTPPSPVQEKRNLKQYCKAAAALQKYIDFAACGKRPIEPVLLCCLLFVAYETYQDENALAVQHLRFGRRAIGEVAAGSSRFSSKGTEKDVLAAFDWLGAQDLDFEKDESQRKEPSAKLTHPFTGPSISDLEYTKQALDYLSTASSNWRSELLTLAAEHVATLNISTQRPAILECVIHCVSHSLSLPPGHSLVQRHSQLLHAHQIWSLQLAALQRTRGHIHRRALLHLQIQLFYSSFILETARDTHAKYTDRFNDQAATVLDSIEEFLSPYRTYHGPNSSNKGVYPYTPLPQKQESCFSLEYAVVPTLLAICFKIRHSQTRRRALHLLRSANRREAGQWSGELCHYADAIIVLEESVAVGVVLENAKILEIVIEATGYLEVGLVCGRFRTEGDGMLEVVEYRGAGLPPLRLQLVRESVFPFGIEV</sequence>
<gene>
    <name evidence="8" type="ORF">M436DRAFT_64146</name>
</gene>
<name>A0A074WT97_9PEZI</name>
<dbReference type="PANTHER" id="PTHR36206:SF12">
    <property type="entry name" value="ASPERCRYPTIN BIOSYNTHESIS CLUSTER-SPECIFIC TRANSCRIPTION REGULATOR ATNN-RELATED"/>
    <property type="match status" value="1"/>
</dbReference>
<dbReference type="STRING" id="1043004.A0A074WT97"/>